<name>A0AAV4HHL8_9GAST</name>
<evidence type="ECO:0000256" key="1">
    <source>
        <dbReference type="SAM" id="Phobius"/>
    </source>
</evidence>
<feature type="transmembrane region" description="Helical" evidence="1">
    <location>
        <begin position="22"/>
        <end position="46"/>
    </location>
</feature>
<evidence type="ECO:0000313" key="2">
    <source>
        <dbReference type="EMBL" id="GFR96110.1"/>
    </source>
</evidence>
<gene>
    <name evidence="2" type="ORF">ElyMa_006289700</name>
</gene>
<comment type="caution">
    <text evidence="2">The sequence shown here is derived from an EMBL/GenBank/DDBJ whole genome shotgun (WGS) entry which is preliminary data.</text>
</comment>
<keyword evidence="1" id="KW-0812">Transmembrane</keyword>
<dbReference type="Proteomes" id="UP000762676">
    <property type="component" value="Unassembled WGS sequence"/>
</dbReference>
<keyword evidence="1" id="KW-0472">Membrane</keyword>
<keyword evidence="1" id="KW-1133">Transmembrane helix</keyword>
<accession>A0AAV4HHL8</accession>
<organism evidence="2 3">
    <name type="scientific">Elysia marginata</name>
    <dbReference type="NCBI Taxonomy" id="1093978"/>
    <lineage>
        <taxon>Eukaryota</taxon>
        <taxon>Metazoa</taxon>
        <taxon>Spiralia</taxon>
        <taxon>Lophotrochozoa</taxon>
        <taxon>Mollusca</taxon>
        <taxon>Gastropoda</taxon>
        <taxon>Heterobranchia</taxon>
        <taxon>Euthyneura</taxon>
        <taxon>Panpulmonata</taxon>
        <taxon>Sacoglossa</taxon>
        <taxon>Placobranchoidea</taxon>
        <taxon>Plakobranchidae</taxon>
        <taxon>Elysia</taxon>
    </lineage>
</organism>
<reference evidence="2 3" key="1">
    <citation type="journal article" date="2021" name="Elife">
        <title>Chloroplast acquisition without the gene transfer in kleptoplastic sea slugs, Plakobranchus ocellatus.</title>
        <authorList>
            <person name="Maeda T."/>
            <person name="Takahashi S."/>
            <person name="Yoshida T."/>
            <person name="Shimamura S."/>
            <person name="Takaki Y."/>
            <person name="Nagai Y."/>
            <person name="Toyoda A."/>
            <person name="Suzuki Y."/>
            <person name="Arimoto A."/>
            <person name="Ishii H."/>
            <person name="Satoh N."/>
            <person name="Nishiyama T."/>
            <person name="Hasebe M."/>
            <person name="Maruyama T."/>
            <person name="Minagawa J."/>
            <person name="Obokata J."/>
            <person name="Shigenobu S."/>
        </authorList>
    </citation>
    <scope>NUCLEOTIDE SEQUENCE [LARGE SCALE GENOMIC DNA]</scope>
</reference>
<evidence type="ECO:0000313" key="3">
    <source>
        <dbReference type="Proteomes" id="UP000762676"/>
    </source>
</evidence>
<keyword evidence="3" id="KW-1185">Reference proteome</keyword>
<dbReference type="EMBL" id="BMAT01012653">
    <property type="protein sequence ID" value="GFR96110.1"/>
    <property type="molecule type" value="Genomic_DNA"/>
</dbReference>
<proteinExistence type="predicted"/>
<dbReference type="AlphaFoldDB" id="A0AAV4HHL8"/>
<sequence>MHSQPRSAIVVVVVVVVVEVELVAAAVVVVVVVVEAVVVVVVFQCLKRSYINRKSRNSSCNLRCSNDRDN</sequence>
<protein>
    <submittedName>
        <fullName evidence="2">Uncharacterized protein</fullName>
    </submittedName>
</protein>